<accession>A0A348G1W6</accession>
<evidence type="ECO:0000313" key="16">
    <source>
        <dbReference type="Proteomes" id="UP000266934"/>
    </source>
</evidence>
<proteinExistence type="predicted"/>
<keyword evidence="5" id="KW-0808">Transferase</keyword>
<keyword evidence="10 12" id="KW-0472">Membrane</keyword>
<keyword evidence="7" id="KW-0418">Kinase</keyword>
<dbReference type="SUPFAM" id="SSF55874">
    <property type="entry name" value="ATPase domain of HSP90 chaperone/DNA topoisomerase II/histidine kinase"/>
    <property type="match status" value="1"/>
</dbReference>
<dbReference type="AlphaFoldDB" id="A0A348G1W6"/>
<evidence type="ECO:0000256" key="11">
    <source>
        <dbReference type="SAM" id="MobiDB-lite"/>
    </source>
</evidence>
<dbReference type="OrthoDB" id="9809567at2"/>
<feature type="region of interest" description="Disordered" evidence="11">
    <location>
        <begin position="1"/>
        <end position="20"/>
    </location>
</feature>
<dbReference type="Pfam" id="PF02518">
    <property type="entry name" value="HATPase_c"/>
    <property type="match status" value="1"/>
</dbReference>
<dbReference type="SUPFAM" id="SSF47384">
    <property type="entry name" value="Homodimeric domain of signal transducing histidine kinase"/>
    <property type="match status" value="1"/>
</dbReference>
<comment type="catalytic activity">
    <reaction evidence="1">
        <text>ATP + protein L-histidine = ADP + protein N-phospho-L-histidine.</text>
        <dbReference type="EC" id="2.7.13.3"/>
    </reaction>
</comment>
<dbReference type="InterPro" id="IPR036097">
    <property type="entry name" value="HisK_dim/P_sf"/>
</dbReference>
<evidence type="ECO:0000256" key="6">
    <source>
        <dbReference type="ARBA" id="ARBA00022692"/>
    </source>
</evidence>
<evidence type="ECO:0000259" key="14">
    <source>
        <dbReference type="PROSITE" id="PS50885"/>
    </source>
</evidence>
<organism evidence="15 16">
    <name type="scientific">Blastochloris tepida</name>
    <dbReference type="NCBI Taxonomy" id="2233851"/>
    <lineage>
        <taxon>Bacteria</taxon>
        <taxon>Pseudomonadati</taxon>
        <taxon>Pseudomonadota</taxon>
        <taxon>Alphaproteobacteria</taxon>
        <taxon>Hyphomicrobiales</taxon>
        <taxon>Blastochloridaceae</taxon>
        <taxon>Blastochloris</taxon>
    </lineage>
</organism>
<evidence type="ECO:0000256" key="9">
    <source>
        <dbReference type="ARBA" id="ARBA00023012"/>
    </source>
</evidence>
<name>A0A348G1W6_9HYPH</name>
<evidence type="ECO:0000256" key="7">
    <source>
        <dbReference type="ARBA" id="ARBA00022777"/>
    </source>
</evidence>
<dbReference type="InterPro" id="IPR003660">
    <property type="entry name" value="HAMP_dom"/>
</dbReference>
<dbReference type="PRINTS" id="PR00344">
    <property type="entry name" value="BCTRLSENSOR"/>
</dbReference>
<evidence type="ECO:0000256" key="1">
    <source>
        <dbReference type="ARBA" id="ARBA00000085"/>
    </source>
</evidence>
<dbReference type="EC" id="2.7.13.3" evidence="3"/>
<dbReference type="InterPro" id="IPR050428">
    <property type="entry name" value="TCS_sensor_his_kinase"/>
</dbReference>
<keyword evidence="16" id="KW-1185">Reference proteome</keyword>
<reference evidence="15 16" key="1">
    <citation type="submission" date="2018-08" db="EMBL/GenBank/DDBJ databases">
        <title>Complete genome sequencing of Blastochloris tepida GI.</title>
        <authorList>
            <person name="Tsukatani Y."/>
            <person name="Mori H."/>
        </authorList>
    </citation>
    <scope>NUCLEOTIDE SEQUENCE [LARGE SCALE GENOMIC DNA]</scope>
    <source>
        <strain evidence="15 16">GI</strain>
    </source>
</reference>
<gene>
    <name evidence="15" type="ORF">BLTE_22340</name>
</gene>
<dbReference type="Gene3D" id="1.10.287.130">
    <property type="match status" value="1"/>
</dbReference>
<dbReference type="InterPro" id="IPR036890">
    <property type="entry name" value="HATPase_C_sf"/>
</dbReference>
<dbReference type="SMART" id="SM00387">
    <property type="entry name" value="HATPase_c"/>
    <property type="match status" value="1"/>
</dbReference>
<protein>
    <recommendedName>
        <fullName evidence="3">histidine kinase</fullName>
        <ecNumber evidence="3">2.7.13.3</ecNumber>
    </recommendedName>
</protein>
<feature type="domain" description="Histidine kinase" evidence="13">
    <location>
        <begin position="269"/>
        <end position="474"/>
    </location>
</feature>
<evidence type="ECO:0000256" key="2">
    <source>
        <dbReference type="ARBA" id="ARBA00004370"/>
    </source>
</evidence>
<dbReference type="GO" id="GO:0000155">
    <property type="term" value="F:phosphorelay sensor kinase activity"/>
    <property type="evidence" value="ECO:0007669"/>
    <property type="project" value="InterPro"/>
</dbReference>
<dbReference type="InterPro" id="IPR003594">
    <property type="entry name" value="HATPase_dom"/>
</dbReference>
<evidence type="ECO:0000313" key="15">
    <source>
        <dbReference type="EMBL" id="BBF93549.1"/>
    </source>
</evidence>
<dbReference type="PROSITE" id="PS50885">
    <property type="entry name" value="HAMP"/>
    <property type="match status" value="1"/>
</dbReference>
<feature type="transmembrane region" description="Helical" evidence="12">
    <location>
        <begin position="189"/>
        <end position="213"/>
    </location>
</feature>
<dbReference type="KEGG" id="blag:BLTE_22340"/>
<evidence type="ECO:0000256" key="3">
    <source>
        <dbReference type="ARBA" id="ARBA00012438"/>
    </source>
</evidence>
<dbReference type="GO" id="GO:0005886">
    <property type="term" value="C:plasma membrane"/>
    <property type="evidence" value="ECO:0007669"/>
    <property type="project" value="TreeGrafter"/>
</dbReference>
<dbReference type="PANTHER" id="PTHR45436">
    <property type="entry name" value="SENSOR HISTIDINE KINASE YKOH"/>
    <property type="match status" value="1"/>
</dbReference>
<dbReference type="PROSITE" id="PS50109">
    <property type="entry name" value="HIS_KIN"/>
    <property type="match status" value="1"/>
</dbReference>
<evidence type="ECO:0000256" key="8">
    <source>
        <dbReference type="ARBA" id="ARBA00022989"/>
    </source>
</evidence>
<evidence type="ECO:0000256" key="10">
    <source>
        <dbReference type="ARBA" id="ARBA00023136"/>
    </source>
</evidence>
<evidence type="ECO:0000256" key="4">
    <source>
        <dbReference type="ARBA" id="ARBA00022553"/>
    </source>
</evidence>
<keyword evidence="6 12" id="KW-0812">Transmembrane</keyword>
<dbReference type="InterPro" id="IPR005467">
    <property type="entry name" value="His_kinase_dom"/>
</dbReference>
<keyword evidence="4" id="KW-0597">Phosphoprotein</keyword>
<dbReference type="Gene3D" id="3.30.565.10">
    <property type="entry name" value="Histidine kinase-like ATPase, C-terminal domain"/>
    <property type="match status" value="1"/>
</dbReference>
<dbReference type="PANTHER" id="PTHR45436:SF5">
    <property type="entry name" value="SENSOR HISTIDINE KINASE TRCS"/>
    <property type="match status" value="1"/>
</dbReference>
<dbReference type="Proteomes" id="UP000266934">
    <property type="component" value="Chromosome"/>
</dbReference>
<sequence>MTDAAPEPAQRPAPKPAPPARASASLALRLFVTAAIVTTLVLAVTGAGLSQLYSDSVERAFDRRLNIYLKALVAEVTVSEADAEDGDLGEPLFDLPLSGWYWQVARLDSDPPAARASRSLYDHALERLDARDLEPDADGVRHGYAAGPRGETLRVAERTLDLGEGGRLLVAVGGDAGEIAEEAALFDRALAVTFGVLALALIVSALVQVRYGLRPLQALSRRLVAIRAGSAERLEGPFPREIAPLADELNALIAANREIVERARTHVGNLAHALKTPLSVLLNEADGRDDALAAKVREQVTLMRRDVSRHLDRARTAARAANAASLTEVAPVISGLVRTLEKIHAERALAFAIRVDPGVRFRGERHDLEEMLGNLIDNAAKWAAGRVEIEVFAEPAPGAERRFLRVVVDDDGPGLTADQRALVVKRGRRLDETKPGSGFGLAIVVETAADHGGRLVLGSAPIGGLRAELILPAG</sequence>
<dbReference type="InterPro" id="IPR004358">
    <property type="entry name" value="Sig_transdc_His_kin-like_C"/>
</dbReference>
<feature type="transmembrane region" description="Helical" evidence="12">
    <location>
        <begin position="26"/>
        <end position="49"/>
    </location>
</feature>
<comment type="subcellular location">
    <subcellularLocation>
        <location evidence="2">Membrane</location>
    </subcellularLocation>
</comment>
<evidence type="ECO:0000259" key="13">
    <source>
        <dbReference type="PROSITE" id="PS50109"/>
    </source>
</evidence>
<dbReference type="RefSeq" id="WP_126400503.1">
    <property type="nucleotide sequence ID" value="NZ_AP018907.1"/>
</dbReference>
<evidence type="ECO:0000256" key="5">
    <source>
        <dbReference type="ARBA" id="ARBA00022679"/>
    </source>
</evidence>
<evidence type="ECO:0000256" key="12">
    <source>
        <dbReference type="SAM" id="Phobius"/>
    </source>
</evidence>
<dbReference type="EMBL" id="AP018907">
    <property type="protein sequence ID" value="BBF93549.1"/>
    <property type="molecule type" value="Genomic_DNA"/>
</dbReference>
<keyword evidence="9" id="KW-0902">Two-component regulatory system</keyword>
<feature type="domain" description="HAMP" evidence="14">
    <location>
        <begin position="210"/>
        <end position="261"/>
    </location>
</feature>
<keyword evidence="8 12" id="KW-1133">Transmembrane helix</keyword>
<feature type="compositionally biased region" description="Pro residues" evidence="11">
    <location>
        <begin position="9"/>
        <end position="19"/>
    </location>
</feature>